<protein>
    <submittedName>
        <fullName evidence="1">DUF1289 domain-containing protein</fullName>
    </submittedName>
</protein>
<accession>A0A9D7K1K9</accession>
<dbReference type="AlphaFoldDB" id="A0A9D7K1K9"/>
<dbReference type="EMBL" id="JADJUC010000015">
    <property type="protein sequence ID" value="MBK8524840.1"/>
    <property type="molecule type" value="Genomic_DNA"/>
</dbReference>
<proteinExistence type="predicted"/>
<evidence type="ECO:0000313" key="2">
    <source>
        <dbReference type="Proteomes" id="UP000886689"/>
    </source>
</evidence>
<sequence length="61" mass="6238">MTEEDAYICVGVCMADPDSGYCLGCGRPPLPSPVDAVVVEVQAAQVVEPLNSSGDPDTPAT</sequence>
<evidence type="ECO:0000313" key="1">
    <source>
        <dbReference type="EMBL" id="MBK8524840.1"/>
    </source>
</evidence>
<organism evidence="1 2">
    <name type="scientific">Candidatus Proximibacter danicus</name>
    <dbReference type="NCBI Taxonomy" id="2954365"/>
    <lineage>
        <taxon>Bacteria</taxon>
        <taxon>Pseudomonadati</taxon>
        <taxon>Pseudomonadota</taxon>
        <taxon>Betaproteobacteria</taxon>
        <taxon>Candidatus Proximibacter</taxon>
    </lineage>
</organism>
<gene>
    <name evidence="1" type="ORF">IPL58_12620</name>
</gene>
<name>A0A9D7K1K9_9PROT</name>
<comment type="caution">
    <text evidence="1">The sequence shown here is derived from an EMBL/GenBank/DDBJ whole genome shotgun (WGS) entry which is preliminary data.</text>
</comment>
<reference evidence="1" key="1">
    <citation type="submission" date="2020-10" db="EMBL/GenBank/DDBJ databases">
        <title>Connecting structure to function with the recovery of over 1000 high-quality activated sludge metagenome-assembled genomes encoding full-length rRNA genes using long-read sequencing.</title>
        <authorList>
            <person name="Singleton C.M."/>
            <person name="Petriglieri F."/>
            <person name="Kristensen J.M."/>
            <person name="Kirkegaard R.H."/>
            <person name="Michaelsen T.Y."/>
            <person name="Andersen M.H."/>
            <person name="Karst S.M."/>
            <person name="Dueholm M.S."/>
            <person name="Nielsen P.H."/>
            <person name="Albertsen M."/>
        </authorList>
    </citation>
    <scope>NUCLEOTIDE SEQUENCE</scope>
    <source>
        <strain evidence="1">Hirt_18-Q3-R61-65_BATAC.395</strain>
    </source>
</reference>
<dbReference type="Proteomes" id="UP000886689">
    <property type="component" value="Unassembled WGS sequence"/>
</dbReference>